<feature type="domain" description="Prokaryotic-type class I peptide chain release factors" evidence="2">
    <location>
        <begin position="131"/>
        <end position="147"/>
    </location>
</feature>
<dbReference type="PANTHER" id="PTHR47352:SF1">
    <property type="entry name" value="CLASS I PEPTIDE CHAIN RELEASE FACTOR"/>
    <property type="match status" value="1"/>
</dbReference>
<protein>
    <recommendedName>
        <fullName evidence="2">Prokaryotic-type class I peptide chain release factors domain-containing protein</fullName>
    </recommendedName>
</protein>
<name>A0A8X8AFF8_POPTO</name>
<comment type="caution">
    <text evidence="3">The sequence shown here is derived from an EMBL/GenBank/DDBJ whole genome shotgun (WGS) entry which is preliminary data.</text>
</comment>
<evidence type="ECO:0000259" key="2">
    <source>
        <dbReference type="PROSITE" id="PS00745"/>
    </source>
</evidence>
<reference evidence="3" key="1">
    <citation type="journal article" date="2020" name="bioRxiv">
        <title>Hybrid origin of Populus tomentosa Carr. identified through genome sequencing and phylogenomic analysis.</title>
        <authorList>
            <person name="An X."/>
            <person name="Gao K."/>
            <person name="Chen Z."/>
            <person name="Li J."/>
            <person name="Yang X."/>
            <person name="Yang X."/>
            <person name="Zhou J."/>
            <person name="Guo T."/>
            <person name="Zhao T."/>
            <person name="Huang S."/>
            <person name="Miao D."/>
            <person name="Khan W.U."/>
            <person name="Rao P."/>
            <person name="Ye M."/>
            <person name="Lei B."/>
            <person name="Liao W."/>
            <person name="Wang J."/>
            <person name="Ji L."/>
            <person name="Li Y."/>
            <person name="Guo B."/>
            <person name="Mustafa N.S."/>
            <person name="Li S."/>
            <person name="Yun Q."/>
            <person name="Keller S.R."/>
            <person name="Mao J."/>
            <person name="Zhang R."/>
            <person name="Strauss S.H."/>
        </authorList>
    </citation>
    <scope>NUCLEOTIDE SEQUENCE</scope>
    <source>
        <strain evidence="3">GM15</strain>
        <tissue evidence="3">Leaf</tissue>
    </source>
</reference>
<evidence type="ECO:0000313" key="3">
    <source>
        <dbReference type="EMBL" id="KAG6788438.1"/>
    </source>
</evidence>
<dbReference type="Pfam" id="PF00472">
    <property type="entry name" value="RF-1"/>
    <property type="match status" value="1"/>
</dbReference>
<dbReference type="Proteomes" id="UP000886885">
    <property type="component" value="Chromosome 1D"/>
</dbReference>
<sequence length="289" mass="32664">MAVIRTTTNMILKQVFLNHRLIPPLSVTRTLINLHWASIEVPNRQISFCRIKCAASDNKKVSARLSQVHQLLQEAEERASAVGNEPTPQITRGLLCVRAGSVFFSQLKNGNIENLIVKLHMPGHVTVSFARSGGPGGQNVNKVNTKVDMRFNVKKAYWLSDRIRERIMQMVCHQLNKVYFHFCGQTVARQFKIQNSQGYSVDKEKNRINKDGEIVISSTKTRTQTGNVDDALEKLQAIIDAASYVPPPPSEEQKKKIAKLASIGEQKRLRSKKALSDKKAFRRSRDSWD</sequence>
<feature type="compositionally biased region" description="Basic and acidic residues" evidence="1">
    <location>
        <begin position="274"/>
        <end position="289"/>
    </location>
</feature>
<accession>A0A8X8AFF8</accession>
<keyword evidence="4" id="KW-1185">Reference proteome</keyword>
<proteinExistence type="predicted"/>
<dbReference type="PANTHER" id="PTHR47352">
    <property type="entry name" value="CLASS I PEPTIDE CHAIN RELEASE FACTOR"/>
    <property type="match status" value="1"/>
</dbReference>
<dbReference type="InterPro" id="IPR000352">
    <property type="entry name" value="Pep_chain_release_fac_I"/>
</dbReference>
<evidence type="ECO:0000313" key="4">
    <source>
        <dbReference type="Proteomes" id="UP000886885"/>
    </source>
</evidence>
<evidence type="ECO:0000256" key="1">
    <source>
        <dbReference type="SAM" id="MobiDB-lite"/>
    </source>
</evidence>
<dbReference type="EMBL" id="JAAWWB010000002">
    <property type="protein sequence ID" value="KAG6788438.1"/>
    <property type="molecule type" value="Genomic_DNA"/>
</dbReference>
<feature type="region of interest" description="Disordered" evidence="1">
    <location>
        <begin position="269"/>
        <end position="289"/>
    </location>
</feature>
<gene>
    <name evidence="3" type="ORF">POTOM_004505</name>
</gene>
<dbReference type="PROSITE" id="PS00745">
    <property type="entry name" value="RF_PROK_I"/>
    <property type="match status" value="1"/>
</dbReference>
<dbReference type="AlphaFoldDB" id="A0A8X8AFF8"/>
<organism evidence="3 4">
    <name type="scientific">Populus tomentosa</name>
    <name type="common">Chinese white poplar</name>
    <dbReference type="NCBI Taxonomy" id="118781"/>
    <lineage>
        <taxon>Eukaryota</taxon>
        <taxon>Viridiplantae</taxon>
        <taxon>Streptophyta</taxon>
        <taxon>Embryophyta</taxon>
        <taxon>Tracheophyta</taxon>
        <taxon>Spermatophyta</taxon>
        <taxon>Magnoliopsida</taxon>
        <taxon>eudicotyledons</taxon>
        <taxon>Gunneridae</taxon>
        <taxon>Pentapetalae</taxon>
        <taxon>rosids</taxon>
        <taxon>fabids</taxon>
        <taxon>Malpighiales</taxon>
        <taxon>Salicaceae</taxon>
        <taxon>Saliceae</taxon>
        <taxon>Populus</taxon>
    </lineage>
</organism>
<dbReference type="OrthoDB" id="270639at2759"/>
<dbReference type="GO" id="GO:0003747">
    <property type="term" value="F:translation release factor activity"/>
    <property type="evidence" value="ECO:0007669"/>
    <property type="project" value="InterPro"/>
</dbReference>